<feature type="non-terminal residue" evidence="1">
    <location>
        <position position="1"/>
    </location>
</feature>
<comment type="caution">
    <text evidence="1">The sequence shown here is derived from an EMBL/GenBank/DDBJ whole genome shotgun (WGS) entry which is preliminary data.</text>
</comment>
<reference evidence="1" key="1">
    <citation type="journal article" date="2015" name="Nature">
        <title>Complex archaea that bridge the gap between prokaryotes and eukaryotes.</title>
        <authorList>
            <person name="Spang A."/>
            <person name="Saw J.H."/>
            <person name="Jorgensen S.L."/>
            <person name="Zaremba-Niedzwiedzka K."/>
            <person name="Martijn J."/>
            <person name="Lind A.E."/>
            <person name="van Eijk R."/>
            <person name="Schleper C."/>
            <person name="Guy L."/>
            <person name="Ettema T.J."/>
        </authorList>
    </citation>
    <scope>NUCLEOTIDE SEQUENCE</scope>
</reference>
<organism evidence="1">
    <name type="scientific">marine sediment metagenome</name>
    <dbReference type="NCBI Taxonomy" id="412755"/>
    <lineage>
        <taxon>unclassified sequences</taxon>
        <taxon>metagenomes</taxon>
        <taxon>ecological metagenomes</taxon>
    </lineage>
</organism>
<accession>A0A0F8YJA9</accession>
<gene>
    <name evidence="1" type="ORF">LCGC14_2813100</name>
</gene>
<sequence>FYKSLFFYKTNEFDKMASNDNVPELTNGEFENFVKDGLF</sequence>
<proteinExistence type="predicted"/>
<evidence type="ECO:0000313" key="1">
    <source>
        <dbReference type="EMBL" id="KKK81467.1"/>
    </source>
</evidence>
<protein>
    <submittedName>
        <fullName evidence="1">Uncharacterized protein</fullName>
    </submittedName>
</protein>
<dbReference type="EMBL" id="LAZR01053109">
    <property type="protein sequence ID" value="KKK81467.1"/>
    <property type="molecule type" value="Genomic_DNA"/>
</dbReference>
<name>A0A0F8YJA9_9ZZZZ</name>
<dbReference type="AlphaFoldDB" id="A0A0F8YJA9"/>